<dbReference type="SUPFAM" id="SSF56059">
    <property type="entry name" value="Glutathione synthetase ATP-binding domain-like"/>
    <property type="match status" value="1"/>
</dbReference>
<gene>
    <name evidence="3" type="ORF">FIU01_00695</name>
</gene>
<evidence type="ECO:0000313" key="3">
    <source>
        <dbReference type="EMBL" id="QDC43181.1"/>
    </source>
</evidence>
<feature type="domain" description="Circularly permuted ATP-grasp type 2" evidence="2">
    <location>
        <begin position="80"/>
        <end position="476"/>
    </location>
</feature>
<dbReference type="Gene3D" id="3.30.1490.270">
    <property type="match status" value="1"/>
</dbReference>
<reference evidence="4" key="1">
    <citation type="journal article" date="2019" name="ISME J.">
        <title>Evolution in action: habitat transition from sediment to the pelagial leads to genome streamlining in Methylophilaceae.</title>
        <authorList>
            <person name="Salcher M."/>
            <person name="Schaefle D."/>
            <person name="Kaspar M."/>
            <person name="Neuenschwander S.M."/>
            <person name="Ghai R."/>
        </authorList>
    </citation>
    <scope>NUCLEOTIDE SEQUENCE [LARGE SCALE GENOMIC DNA]</scope>
    <source>
        <strain evidence="4">MMS-M-51</strain>
    </source>
</reference>
<dbReference type="PANTHER" id="PTHR34595">
    <property type="entry name" value="BLR5612 PROTEIN"/>
    <property type="match status" value="1"/>
</dbReference>
<evidence type="ECO:0000313" key="4">
    <source>
        <dbReference type="Proteomes" id="UP000311008"/>
    </source>
</evidence>
<accession>A0A5B8CPL7</accession>
<sequence>MQSVLNQLYFSDRYNEMLDSNGSARPHWQALLTQIESEEPAVMRKRIEAVQRQVRDNGVTYNVYADTHGVQRPWDLDVLPLIIPQNEWQHIAASVAQRATLLNKVLLDVYGEQRLLASGQLPPALIYGHNGFLPSCVGIPHYDNVALHHYAVDLARAPNGQWWVVSDRTQGPTGAGYALENRTIISSAFPELFRDLNIERLSGFFASMRDSLAHWGHRVADNQAQTVPGITALGQGEPPLVVILTPGPYNETYHEQSFLAGYLGYPLVQGNDLTVRNGIVWLKTIAGLRPVHAILRRIDDDYCDPLELNSGSLLGVAGLTQVARLGNVLIANALGANLLQSGALLGFLPSLCRSLLGESLRMPSVATWWCGEPAALEYVVQHLDTLVIKPAYPQVRSSPIFGEDLNPSQKEALIAKLRAQPDHYIAQEQVDISHAPVLTHPQHQPQIGALAVSLRVYAFATPKGYAILPGGLSRVASGKDDRVVTMQRGGTSKDTWVLSHDRQPPFSLLRKTNSSLDLVRENAYLSSRMAENLFWYGRYSVRNLQKALMLRATIRSLLEYTPEMREGEWATMQGLCLWFDLLPAPEDEEALSNWQPWTDSDIEPLLIQAVFSQQSSSLATSVQQLFQQAFNLRERISNDHWRTVNVLSRLFITRHQHATLQDAMSHIEQAINHFVTLTGFAMDWMTRDLGWRFMSLGRRIERLQFMCVLMSRALNMPMHSNLEWLLQVTNNLVTYRARYAAQPEWLPVLDLLLMDGNNPNSVVFQIKGLVKYLEEMDAQDNAGGIAAELKDCWQALIQLDPDQCFSAGNQTLAAWLNHTYEVTLHLSDRLNVRFFSYANPLVTQDSQVS</sequence>
<dbReference type="EMBL" id="CP040946">
    <property type="protein sequence ID" value="QDC43181.1"/>
    <property type="molecule type" value="Genomic_DNA"/>
</dbReference>
<dbReference type="OrthoDB" id="9804079at2"/>
<organism evidence="3 4">
    <name type="scientific">Methylophilus medardicus</name>
    <dbReference type="NCBI Taxonomy" id="2588534"/>
    <lineage>
        <taxon>Bacteria</taxon>
        <taxon>Pseudomonadati</taxon>
        <taxon>Pseudomonadota</taxon>
        <taxon>Betaproteobacteria</taxon>
        <taxon>Nitrosomonadales</taxon>
        <taxon>Methylophilaceae</taxon>
        <taxon>Methylophilus</taxon>
    </lineage>
</organism>
<dbReference type="PANTHER" id="PTHR34595:SF2">
    <property type="entry name" value="BLR2978 PROTEIN"/>
    <property type="match status" value="1"/>
</dbReference>
<dbReference type="InterPro" id="IPR051680">
    <property type="entry name" value="ATP-dep_Glu-Cys_Ligase-2"/>
</dbReference>
<dbReference type="Gene3D" id="3.40.50.11290">
    <property type="match status" value="1"/>
</dbReference>
<name>A0A5B8CPL7_9PROT</name>
<feature type="domain" description="DUF403" evidence="1">
    <location>
        <begin position="525"/>
        <end position="835"/>
    </location>
</feature>
<dbReference type="InterPro" id="IPR007296">
    <property type="entry name" value="DUF403"/>
</dbReference>
<protein>
    <submittedName>
        <fullName evidence="3">Molybdopterin oxidoreductase</fullName>
    </submittedName>
</protein>
<dbReference type="Pfam" id="PF14403">
    <property type="entry name" value="CP_ATPgrasp_2"/>
    <property type="match status" value="1"/>
</dbReference>
<proteinExistence type="predicted"/>
<dbReference type="InterPro" id="IPR025841">
    <property type="entry name" value="CP_ATPgrasp_2"/>
</dbReference>
<keyword evidence="4" id="KW-1185">Reference proteome</keyword>
<dbReference type="AlphaFoldDB" id="A0A5B8CPL7"/>
<dbReference type="KEGG" id="mmec:FIU01_00695"/>
<dbReference type="Proteomes" id="UP000311008">
    <property type="component" value="Chromosome"/>
</dbReference>
<evidence type="ECO:0000259" key="1">
    <source>
        <dbReference type="Pfam" id="PF04168"/>
    </source>
</evidence>
<evidence type="ECO:0000259" key="2">
    <source>
        <dbReference type="Pfam" id="PF14403"/>
    </source>
</evidence>
<dbReference type="Pfam" id="PF04168">
    <property type="entry name" value="Alpha-E"/>
    <property type="match status" value="1"/>
</dbReference>
<dbReference type="RefSeq" id="WP_140001993.1">
    <property type="nucleotide sequence ID" value="NZ_CP040946.1"/>
</dbReference>